<comment type="caution">
    <text evidence="1">The sequence shown here is derived from an EMBL/GenBank/DDBJ whole genome shotgun (WGS) entry which is preliminary data.</text>
</comment>
<accession>A0A0F8W3I1</accession>
<gene>
    <name evidence="1" type="ORF">LCGC14_3117910</name>
</gene>
<dbReference type="AlphaFoldDB" id="A0A0F8W3I1"/>
<sequence length="91" mass="9476">ETTMKTIGYNVYIATSGSDLSFLGFAGSLAEAKKLSRSGAGSLHASDWGTARATGHCDGLTAPQGTEDNDNIVWLHGDFCAVPVVADLMNN</sequence>
<name>A0A0F8W3I1_9ZZZZ</name>
<organism evidence="1">
    <name type="scientific">marine sediment metagenome</name>
    <dbReference type="NCBI Taxonomy" id="412755"/>
    <lineage>
        <taxon>unclassified sequences</taxon>
        <taxon>metagenomes</taxon>
        <taxon>ecological metagenomes</taxon>
    </lineage>
</organism>
<reference evidence="1" key="1">
    <citation type="journal article" date="2015" name="Nature">
        <title>Complex archaea that bridge the gap between prokaryotes and eukaryotes.</title>
        <authorList>
            <person name="Spang A."/>
            <person name="Saw J.H."/>
            <person name="Jorgensen S.L."/>
            <person name="Zaremba-Niedzwiedzka K."/>
            <person name="Martijn J."/>
            <person name="Lind A.E."/>
            <person name="van Eijk R."/>
            <person name="Schleper C."/>
            <person name="Guy L."/>
            <person name="Ettema T.J."/>
        </authorList>
    </citation>
    <scope>NUCLEOTIDE SEQUENCE</scope>
</reference>
<protein>
    <submittedName>
        <fullName evidence="1">Uncharacterized protein</fullName>
    </submittedName>
</protein>
<evidence type="ECO:0000313" key="1">
    <source>
        <dbReference type="EMBL" id="KKK51143.1"/>
    </source>
</evidence>
<feature type="non-terminal residue" evidence="1">
    <location>
        <position position="1"/>
    </location>
</feature>
<dbReference type="EMBL" id="LAZR01067660">
    <property type="protein sequence ID" value="KKK51143.1"/>
    <property type="molecule type" value="Genomic_DNA"/>
</dbReference>
<proteinExistence type="predicted"/>